<dbReference type="AlphaFoldDB" id="A0A8H3IUK1"/>
<evidence type="ECO:0000313" key="1">
    <source>
        <dbReference type="EMBL" id="CAF9932888.1"/>
    </source>
</evidence>
<name>A0A8H3IUK1_9LECA</name>
<accession>A0A8H3IUK1</accession>
<proteinExistence type="predicted"/>
<dbReference type="OrthoDB" id="5298645at2759"/>
<gene>
    <name evidence="1" type="ORF">ALECFALPRED_005403</name>
</gene>
<keyword evidence="2" id="KW-1185">Reference proteome</keyword>
<dbReference type="EMBL" id="CAJPDR010000338">
    <property type="protein sequence ID" value="CAF9932888.1"/>
    <property type="molecule type" value="Genomic_DNA"/>
</dbReference>
<reference evidence="1" key="1">
    <citation type="submission" date="2021-03" db="EMBL/GenBank/DDBJ databases">
        <authorList>
            <person name="Tagirdzhanova G."/>
        </authorList>
    </citation>
    <scope>NUCLEOTIDE SEQUENCE</scope>
</reference>
<comment type="caution">
    <text evidence="1">The sequence shown here is derived from an EMBL/GenBank/DDBJ whole genome shotgun (WGS) entry which is preliminary data.</text>
</comment>
<evidence type="ECO:0000313" key="2">
    <source>
        <dbReference type="Proteomes" id="UP000664203"/>
    </source>
</evidence>
<sequence>MSLSSKSAPSPRLDQRPGKLNLLRDLQIELIPKTFDHISQILALNSTSRVFCQIWRLNSGHISRAILPRSIAFYDATGEIQEAEESASRNWIIGLRFDPPKTLETLVQAGLATSPVSSNKAAYATALARYMRLVSIGHTAEMISRWCKAYASKTGPTLATLPNTRSIYELLSPAARVETDCLESLWI</sequence>
<organism evidence="1 2">
    <name type="scientific">Alectoria fallacina</name>
    <dbReference type="NCBI Taxonomy" id="1903189"/>
    <lineage>
        <taxon>Eukaryota</taxon>
        <taxon>Fungi</taxon>
        <taxon>Dikarya</taxon>
        <taxon>Ascomycota</taxon>
        <taxon>Pezizomycotina</taxon>
        <taxon>Lecanoromycetes</taxon>
        <taxon>OSLEUM clade</taxon>
        <taxon>Lecanoromycetidae</taxon>
        <taxon>Lecanorales</taxon>
        <taxon>Lecanorineae</taxon>
        <taxon>Parmeliaceae</taxon>
        <taxon>Alectoria</taxon>
    </lineage>
</organism>
<dbReference type="Proteomes" id="UP000664203">
    <property type="component" value="Unassembled WGS sequence"/>
</dbReference>
<protein>
    <submittedName>
        <fullName evidence="1">Uncharacterized protein</fullName>
    </submittedName>
</protein>